<evidence type="ECO:0000256" key="5">
    <source>
        <dbReference type="ARBA" id="ARBA00023316"/>
    </source>
</evidence>
<dbReference type="GO" id="GO:0009252">
    <property type="term" value="P:peptidoglycan biosynthetic process"/>
    <property type="evidence" value="ECO:0007669"/>
    <property type="project" value="UniProtKB-UniPathway"/>
</dbReference>
<name>A0A5J6L2U9_9MICO</name>
<dbReference type="KEGG" id="mlz:F6J85_06550"/>
<dbReference type="UniPathway" id="UPA00219"/>
<evidence type="ECO:0000259" key="8">
    <source>
        <dbReference type="PROSITE" id="PS52029"/>
    </source>
</evidence>
<feature type="compositionally biased region" description="Low complexity" evidence="7">
    <location>
        <begin position="45"/>
        <end position="57"/>
    </location>
</feature>
<evidence type="ECO:0000256" key="1">
    <source>
        <dbReference type="ARBA" id="ARBA00004752"/>
    </source>
</evidence>
<gene>
    <name evidence="9" type="ORF">F6J85_06550</name>
</gene>
<dbReference type="SUPFAM" id="SSF141523">
    <property type="entry name" value="L,D-transpeptidase catalytic domain-like"/>
    <property type="match status" value="1"/>
</dbReference>
<dbReference type="InterPro" id="IPR005490">
    <property type="entry name" value="LD_TPept_cat_dom"/>
</dbReference>
<dbReference type="PROSITE" id="PS52029">
    <property type="entry name" value="LD_TPASE"/>
    <property type="match status" value="1"/>
</dbReference>
<dbReference type="Gene3D" id="2.40.440.10">
    <property type="entry name" value="L,D-transpeptidase catalytic domain-like"/>
    <property type="match status" value="1"/>
</dbReference>
<keyword evidence="2" id="KW-0808">Transferase</keyword>
<accession>A0A5J6L2U9</accession>
<evidence type="ECO:0000256" key="7">
    <source>
        <dbReference type="SAM" id="MobiDB-lite"/>
    </source>
</evidence>
<protein>
    <submittedName>
        <fullName evidence="9">Murein L,D-transpeptidase</fullName>
    </submittedName>
</protein>
<evidence type="ECO:0000313" key="9">
    <source>
        <dbReference type="EMBL" id="QEW02797.1"/>
    </source>
</evidence>
<dbReference type="GO" id="GO:0071555">
    <property type="term" value="P:cell wall organization"/>
    <property type="evidence" value="ECO:0007669"/>
    <property type="project" value="UniProtKB-UniRule"/>
</dbReference>
<evidence type="ECO:0000256" key="6">
    <source>
        <dbReference type="PROSITE-ProRule" id="PRU01373"/>
    </source>
</evidence>
<evidence type="ECO:0000256" key="3">
    <source>
        <dbReference type="ARBA" id="ARBA00022960"/>
    </source>
</evidence>
<evidence type="ECO:0000256" key="2">
    <source>
        <dbReference type="ARBA" id="ARBA00022679"/>
    </source>
</evidence>
<feature type="active site" description="Proton donor/acceptor" evidence="6">
    <location>
        <position position="270"/>
    </location>
</feature>
<proteinExistence type="predicted"/>
<comment type="pathway">
    <text evidence="1 6">Cell wall biogenesis; peptidoglycan biosynthesis.</text>
</comment>
<sequence>MTDSRPPRRRAARSIAMGVAAVLVAAGAVTVWAVSNQPSAPPAASPAATTPAAVPSATPTPTPTPSGHPADTTAYPLDQLPQVDVYAVIPALPVDADPAGAFTGDLVRANADRIPVFAVPGEAPVATLPRDHFYDGTTVPVIERQEHWLHVLLTGRSALPSTGNPAQVTGWVRAQDVELSAWEQSIEVDLAARTIDVVGRDGARERVADDYAWGAEGTPTPRGRSFVMMVRSEPSLSYTRGHPLVYLSVQSPTLDGFGGAPVAVTAFHYHDARSGGISNGCLRLGAEAIARLGQLPVGTPVVIR</sequence>
<dbReference type="InterPro" id="IPR038063">
    <property type="entry name" value="Transpep_catalytic_dom"/>
</dbReference>
<evidence type="ECO:0000256" key="4">
    <source>
        <dbReference type="ARBA" id="ARBA00022984"/>
    </source>
</evidence>
<feature type="active site" description="Nucleophile" evidence="6">
    <location>
        <position position="281"/>
    </location>
</feature>
<feature type="domain" description="L,D-TPase catalytic" evidence="8">
    <location>
        <begin position="184"/>
        <end position="304"/>
    </location>
</feature>
<dbReference type="Proteomes" id="UP000325516">
    <property type="component" value="Chromosome"/>
</dbReference>
<keyword evidence="3 6" id="KW-0133">Cell shape</keyword>
<evidence type="ECO:0000313" key="10">
    <source>
        <dbReference type="Proteomes" id="UP000325516"/>
    </source>
</evidence>
<dbReference type="CDD" id="cd16913">
    <property type="entry name" value="YkuD_like"/>
    <property type="match status" value="1"/>
</dbReference>
<keyword evidence="4 6" id="KW-0573">Peptidoglycan synthesis</keyword>
<keyword evidence="10" id="KW-1185">Reference proteome</keyword>
<feature type="region of interest" description="Disordered" evidence="7">
    <location>
        <begin position="37"/>
        <end position="75"/>
    </location>
</feature>
<keyword evidence="5 6" id="KW-0961">Cell wall biogenesis/degradation</keyword>
<dbReference type="RefSeq" id="WP_150924332.1">
    <property type="nucleotide sequence ID" value="NZ_CP044232.1"/>
</dbReference>
<dbReference type="Pfam" id="PF03734">
    <property type="entry name" value="YkuD"/>
    <property type="match status" value="1"/>
</dbReference>
<dbReference type="GO" id="GO:0008360">
    <property type="term" value="P:regulation of cell shape"/>
    <property type="evidence" value="ECO:0007669"/>
    <property type="project" value="UniProtKB-UniRule"/>
</dbReference>
<dbReference type="EMBL" id="CP044232">
    <property type="protein sequence ID" value="QEW02797.1"/>
    <property type="molecule type" value="Genomic_DNA"/>
</dbReference>
<reference evidence="10" key="1">
    <citation type="submission" date="2019-09" db="EMBL/GenBank/DDBJ databases">
        <title>Mumia zhuanghuii sp. nov. isolated from the intestinal contents of plateau pika (Ochotona curzoniae) in the Qinghai-Tibet plateau of China.</title>
        <authorList>
            <person name="Tian Z."/>
        </authorList>
    </citation>
    <scope>NUCLEOTIDE SEQUENCE [LARGE SCALE GENOMIC DNA]</scope>
    <source>
        <strain evidence="10">L-031</strain>
    </source>
</reference>
<dbReference type="AlphaFoldDB" id="A0A5J6L2U9"/>
<dbReference type="GO" id="GO:0016740">
    <property type="term" value="F:transferase activity"/>
    <property type="evidence" value="ECO:0007669"/>
    <property type="project" value="UniProtKB-KW"/>
</dbReference>
<organism evidence="9 10">
    <name type="scientific">Microbacterium lushaniae</name>
    <dbReference type="NCBI Taxonomy" id="2614639"/>
    <lineage>
        <taxon>Bacteria</taxon>
        <taxon>Bacillati</taxon>
        <taxon>Actinomycetota</taxon>
        <taxon>Actinomycetes</taxon>
        <taxon>Micrococcales</taxon>
        <taxon>Microbacteriaceae</taxon>
        <taxon>Microbacterium</taxon>
    </lineage>
</organism>